<evidence type="ECO:0000259" key="3">
    <source>
        <dbReference type="PROSITE" id="PS51034"/>
    </source>
</evidence>
<evidence type="ECO:0000256" key="2">
    <source>
        <dbReference type="SAM" id="Phobius"/>
    </source>
</evidence>
<sequence length="519" mass="57964">MRNIDDVYQSNSDYFMWSENENGLEEWLIEISVALQPRDSNGTILPEVTLVIKPKCSTDTQILIPPNDPLSKRRTKDMMLSSGRAHSITADWMRTSQWDPSFASIWDVNYCYGRVQSPPGKRQCQLPNWKKNKNAGVVVTATSYLESVVTIQCKAREMIAKVKTSKVFNGRIYAKTRPNSCVADVANSVDFEIKMAYHDLNCDVKQENFGEFSNDIVIQHHDMIVTNQDLGLSVHCQYDLSNRSVSHGVQLEINGEVDAAGTQSATVSSPNVTMVITDRKGFDITAAQVGDALALRFEIIDSNSPYEIFVRELVAMDGIDNSEILLIDSLGCPTDVSIMGSLTKAGSTGKILLAPFEAFKFPTSDIVQFKALVTPCLPNCEPVDCSLKSHGQTRDFSSMGKRRRRSASPYGNEPRVADKDDVVVVQTIQITDKFGFEKQDKLAQKRGRDDITEELKKESTCVNLVGLIVASSMFLVAQLLLILAWAILWQRRKRSKLDDDSTHGSTRSFASQYFMNGRH</sequence>
<comment type="caution">
    <text evidence="4">The sequence shown here is derived from an EMBL/GenBank/DDBJ whole genome shotgun (WGS) entry which is preliminary data.</text>
</comment>
<reference evidence="4" key="1">
    <citation type="submission" date="2020-08" db="EMBL/GenBank/DDBJ databases">
        <title>Multicomponent nature underlies the extraordinary mechanical properties of spider dragline silk.</title>
        <authorList>
            <person name="Kono N."/>
            <person name="Nakamura H."/>
            <person name="Mori M."/>
            <person name="Yoshida Y."/>
            <person name="Ohtoshi R."/>
            <person name="Malay A.D."/>
            <person name="Moran D.A.P."/>
            <person name="Tomita M."/>
            <person name="Numata K."/>
            <person name="Arakawa K."/>
        </authorList>
    </citation>
    <scope>NUCLEOTIDE SEQUENCE</scope>
</reference>
<feature type="domain" description="ZP" evidence="3">
    <location>
        <begin position="152"/>
        <end position="392"/>
    </location>
</feature>
<keyword evidence="2" id="KW-0472">Membrane</keyword>
<dbReference type="PANTHER" id="PTHR47327">
    <property type="entry name" value="FI18240P1-RELATED"/>
    <property type="match status" value="1"/>
</dbReference>
<dbReference type="InterPro" id="IPR001507">
    <property type="entry name" value="ZP_dom"/>
</dbReference>
<dbReference type="EMBL" id="BMAW01068131">
    <property type="protein sequence ID" value="GFT62936.1"/>
    <property type="molecule type" value="Genomic_DNA"/>
</dbReference>
<evidence type="ECO:0000256" key="1">
    <source>
        <dbReference type="SAM" id="MobiDB-lite"/>
    </source>
</evidence>
<keyword evidence="2" id="KW-1133">Transmembrane helix</keyword>
<dbReference type="Proteomes" id="UP000887013">
    <property type="component" value="Unassembled WGS sequence"/>
</dbReference>
<dbReference type="Pfam" id="PF25057">
    <property type="entry name" value="CUT_N"/>
    <property type="match status" value="1"/>
</dbReference>
<protein>
    <submittedName>
        <fullName evidence="4">ZP domain-containing protein</fullName>
    </submittedName>
</protein>
<dbReference type="InterPro" id="IPR052774">
    <property type="entry name" value="Celegans_DevNeuronal_Protein"/>
</dbReference>
<proteinExistence type="predicted"/>
<gene>
    <name evidence="4" type="primary">AVEN_111748_1</name>
    <name evidence="4" type="ORF">NPIL_557172</name>
</gene>
<accession>A0A8X6PDY0</accession>
<evidence type="ECO:0000313" key="4">
    <source>
        <dbReference type="EMBL" id="GFT62936.1"/>
    </source>
</evidence>
<feature type="transmembrane region" description="Helical" evidence="2">
    <location>
        <begin position="464"/>
        <end position="488"/>
    </location>
</feature>
<name>A0A8X6PDY0_NEPPI</name>
<feature type="region of interest" description="Disordered" evidence="1">
    <location>
        <begin position="390"/>
        <end position="415"/>
    </location>
</feature>
<dbReference type="PROSITE" id="PS51034">
    <property type="entry name" value="ZP_2"/>
    <property type="match status" value="1"/>
</dbReference>
<dbReference type="AlphaFoldDB" id="A0A8X6PDY0"/>
<dbReference type="GO" id="GO:0009653">
    <property type="term" value="P:anatomical structure morphogenesis"/>
    <property type="evidence" value="ECO:0007669"/>
    <property type="project" value="TreeGrafter"/>
</dbReference>
<organism evidence="4 5">
    <name type="scientific">Nephila pilipes</name>
    <name type="common">Giant wood spider</name>
    <name type="synonym">Nephila maculata</name>
    <dbReference type="NCBI Taxonomy" id="299642"/>
    <lineage>
        <taxon>Eukaryota</taxon>
        <taxon>Metazoa</taxon>
        <taxon>Ecdysozoa</taxon>
        <taxon>Arthropoda</taxon>
        <taxon>Chelicerata</taxon>
        <taxon>Arachnida</taxon>
        <taxon>Araneae</taxon>
        <taxon>Araneomorphae</taxon>
        <taxon>Entelegynae</taxon>
        <taxon>Araneoidea</taxon>
        <taxon>Nephilidae</taxon>
        <taxon>Nephila</taxon>
    </lineage>
</organism>
<keyword evidence="2" id="KW-0812">Transmembrane</keyword>
<keyword evidence="5" id="KW-1185">Reference proteome</keyword>
<evidence type="ECO:0000313" key="5">
    <source>
        <dbReference type="Proteomes" id="UP000887013"/>
    </source>
</evidence>
<dbReference type="PANTHER" id="PTHR47327:SF2">
    <property type="entry name" value="FI18240P1-RELATED"/>
    <property type="match status" value="1"/>
</dbReference>
<dbReference type="InterPro" id="IPR056953">
    <property type="entry name" value="CUT_N"/>
</dbReference>
<dbReference type="OrthoDB" id="5867217at2759"/>
<dbReference type="SMART" id="SM00241">
    <property type="entry name" value="ZP"/>
    <property type="match status" value="1"/>
</dbReference>